<dbReference type="InterPro" id="IPR038063">
    <property type="entry name" value="Transpep_catalytic_dom"/>
</dbReference>
<feature type="domain" description="L,D-TPase catalytic" evidence="8">
    <location>
        <begin position="315"/>
        <end position="492"/>
    </location>
</feature>
<dbReference type="Proteomes" id="UP000460416">
    <property type="component" value="Unassembled WGS sequence"/>
</dbReference>
<dbReference type="PANTHER" id="PTHR41533">
    <property type="entry name" value="L,D-TRANSPEPTIDASE HI_1667-RELATED"/>
    <property type="match status" value="1"/>
</dbReference>
<dbReference type="Pfam" id="PF01471">
    <property type="entry name" value="PG_binding_1"/>
    <property type="match status" value="1"/>
</dbReference>
<evidence type="ECO:0000256" key="3">
    <source>
        <dbReference type="ARBA" id="ARBA00022679"/>
    </source>
</evidence>
<dbReference type="PROSITE" id="PS51257">
    <property type="entry name" value="PROKAR_LIPOPROTEIN"/>
    <property type="match status" value="1"/>
</dbReference>
<dbReference type="PROSITE" id="PS52029">
    <property type="entry name" value="LD_TPASE"/>
    <property type="match status" value="1"/>
</dbReference>
<evidence type="ECO:0000256" key="2">
    <source>
        <dbReference type="ARBA" id="ARBA00005992"/>
    </source>
</evidence>
<evidence type="ECO:0000259" key="8">
    <source>
        <dbReference type="PROSITE" id="PS52029"/>
    </source>
</evidence>
<evidence type="ECO:0000256" key="4">
    <source>
        <dbReference type="ARBA" id="ARBA00022960"/>
    </source>
</evidence>
<dbReference type="EMBL" id="VJVW01000002">
    <property type="protein sequence ID" value="MUP41895.1"/>
    <property type="molecule type" value="Genomic_DNA"/>
</dbReference>
<comment type="similarity">
    <text evidence="2">Belongs to the YkuD family.</text>
</comment>
<dbReference type="RefSeq" id="WP_156274626.1">
    <property type="nucleotide sequence ID" value="NZ_BAABGI010000001.1"/>
</dbReference>
<protein>
    <submittedName>
        <fullName evidence="9">L,D-transpeptidase family protein</fullName>
    </submittedName>
</protein>
<dbReference type="SUPFAM" id="SSF141523">
    <property type="entry name" value="L,D-transpeptidase catalytic domain-like"/>
    <property type="match status" value="1"/>
</dbReference>
<evidence type="ECO:0000256" key="6">
    <source>
        <dbReference type="ARBA" id="ARBA00023316"/>
    </source>
</evidence>
<evidence type="ECO:0000256" key="5">
    <source>
        <dbReference type="ARBA" id="ARBA00022984"/>
    </source>
</evidence>
<organism evidence="9 10">
    <name type="scientific">Christiangramia aestuarii</name>
    <dbReference type="NCBI Taxonomy" id="1028746"/>
    <lineage>
        <taxon>Bacteria</taxon>
        <taxon>Pseudomonadati</taxon>
        <taxon>Bacteroidota</taxon>
        <taxon>Flavobacteriia</taxon>
        <taxon>Flavobacteriales</taxon>
        <taxon>Flavobacteriaceae</taxon>
        <taxon>Christiangramia</taxon>
    </lineage>
</organism>
<dbReference type="Pfam" id="PF20142">
    <property type="entry name" value="Scaffold"/>
    <property type="match status" value="1"/>
</dbReference>
<keyword evidence="4 7" id="KW-0133">Cell shape</keyword>
<evidence type="ECO:0000256" key="1">
    <source>
        <dbReference type="ARBA" id="ARBA00004752"/>
    </source>
</evidence>
<accession>A0A7K1LM48</accession>
<name>A0A7K1LM48_9FLAO</name>
<dbReference type="GO" id="GO:0016740">
    <property type="term" value="F:transferase activity"/>
    <property type="evidence" value="ECO:0007669"/>
    <property type="project" value="UniProtKB-KW"/>
</dbReference>
<keyword evidence="5 7" id="KW-0573">Peptidoglycan synthesis</keyword>
<dbReference type="InterPro" id="IPR002477">
    <property type="entry name" value="Peptidoglycan-bd-like"/>
</dbReference>
<dbReference type="GO" id="GO:0008360">
    <property type="term" value="P:regulation of cell shape"/>
    <property type="evidence" value="ECO:0007669"/>
    <property type="project" value="UniProtKB-UniRule"/>
</dbReference>
<proteinExistence type="inferred from homology"/>
<keyword evidence="6 7" id="KW-0961">Cell wall biogenesis/degradation</keyword>
<feature type="active site" description="Nucleophile" evidence="7">
    <location>
        <position position="464"/>
    </location>
</feature>
<keyword evidence="10" id="KW-1185">Reference proteome</keyword>
<dbReference type="UniPathway" id="UPA00219"/>
<comment type="pathway">
    <text evidence="1 7">Cell wall biogenesis; peptidoglycan biosynthesis.</text>
</comment>
<gene>
    <name evidence="9" type="ORF">FLP08_04875</name>
</gene>
<evidence type="ECO:0000313" key="9">
    <source>
        <dbReference type="EMBL" id="MUP41895.1"/>
    </source>
</evidence>
<dbReference type="InterPro" id="IPR036365">
    <property type="entry name" value="PGBD-like_sf"/>
</dbReference>
<dbReference type="InterPro" id="IPR036366">
    <property type="entry name" value="PGBDSf"/>
</dbReference>
<dbReference type="PANTHER" id="PTHR41533:SF2">
    <property type="entry name" value="BLR7131 PROTEIN"/>
    <property type="match status" value="1"/>
</dbReference>
<dbReference type="CDD" id="cd16913">
    <property type="entry name" value="YkuD_like"/>
    <property type="match status" value="1"/>
</dbReference>
<evidence type="ECO:0000256" key="7">
    <source>
        <dbReference type="PROSITE-ProRule" id="PRU01373"/>
    </source>
</evidence>
<dbReference type="SUPFAM" id="SSF47090">
    <property type="entry name" value="PGBD-like"/>
    <property type="match status" value="1"/>
</dbReference>
<evidence type="ECO:0000313" key="10">
    <source>
        <dbReference type="Proteomes" id="UP000460416"/>
    </source>
</evidence>
<dbReference type="AlphaFoldDB" id="A0A7K1LM48"/>
<dbReference type="Gene3D" id="2.40.440.10">
    <property type="entry name" value="L,D-transpeptidase catalytic domain-like"/>
    <property type="match status" value="1"/>
</dbReference>
<dbReference type="GO" id="GO:0004180">
    <property type="term" value="F:carboxypeptidase activity"/>
    <property type="evidence" value="ECO:0007669"/>
    <property type="project" value="UniProtKB-ARBA"/>
</dbReference>
<dbReference type="InterPro" id="IPR045380">
    <property type="entry name" value="LD_TPept_scaffold_dom"/>
</dbReference>
<dbReference type="GO" id="GO:0071555">
    <property type="term" value="P:cell wall organization"/>
    <property type="evidence" value="ECO:0007669"/>
    <property type="project" value="UniProtKB-UniRule"/>
</dbReference>
<sequence>MRNCKYLFLSFCLLIITACKDDPKTAGMEQRDEEEVEEIAFLTDSDEIEDYLEDEFQPEKFHYRDRLIEFYNNNEYEPVWSNRKLRDDLFRNIENIEEEGLFFEDYHGEQLQELLTSINTNTEEENNLLEILLTDSFFRLSEDLANGKLNPRKIYEIWGSPANEIDPTQLLKSAIASEDIDAALESVKPNHIVYKGLKKALKEYKKEDWRNTPATRIEPGKLIKPGEEDPRIFSVTKRLAELGYYKAEIDSSNTKFNKSIQDALKEFQKEHDLQIDALLGESTIKNLNYTKEDRLHQLLVNMERWRWYPRDLGDHYIIVNIPNYELNVVKNGDTIRTHKTVVGKNYRKTPVFSDQIEYVIYNPTWTIPPTIKKNDVIPGASKDIGYLRKKNIKIYDGSGNTVDPASVDWSSSKARSYTYRQPAGATNPLGIVKIIYPNEHMIYLHDTPSKNLFEDNARAASSGCVRVQDALGLAEYLLSDQEKYDKKKIEDILKSGKTTEIPVTQTVRVHHFYWTAFQKKDTTKFIDDIYDLDRQLWELLKPSA</sequence>
<keyword evidence="3" id="KW-0808">Transferase</keyword>
<dbReference type="Gene3D" id="1.10.101.10">
    <property type="entry name" value="PGBD-like superfamily/PGBD"/>
    <property type="match status" value="1"/>
</dbReference>
<feature type="active site" description="Proton donor/acceptor" evidence="7">
    <location>
        <position position="445"/>
    </location>
</feature>
<dbReference type="OrthoDB" id="9778545at2"/>
<reference evidence="9 10" key="1">
    <citation type="submission" date="2019-07" db="EMBL/GenBank/DDBJ databases">
        <title>Gramella aestuarii sp. nov., isolated from a tidal flat, and emended description of Gramella echinicola.</title>
        <authorList>
            <person name="Liu L."/>
        </authorList>
    </citation>
    <scope>NUCLEOTIDE SEQUENCE [LARGE SCALE GENOMIC DNA]</scope>
    <source>
        <strain evidence="9 10">BS12</strain>
    </source>
</reference>
<dbReference type="InterPro" id="IPR005490">
    <property type="entry name" value="LD_TPept_cat_dom"/>
</dbReference>
<dbReference type="InterPro" id="IPR052905">
    <property type="entry name" value="LD-transpeptidase_YkuD-like"/>
</dbReference>
<comment type="caution">
    <text evidence="9">The sequence shown here is derived from an EMBL/GenBank/DDBJ whole genome shotgun (WGS) entry which is preliminary data.</text>
</comment>
<dbReference type="Pfam" id="PF03734">
    <property type="entry name" value="YkuD"/>
    <property type="match status" value="1"/>
</dbReference>
<dbReference type="GO" id="GO:0009252">
    <property type="term" value="P:peptidoglycan biosynthetic process"/>
    <property type="evidence" value="ECO:0007669"/>
    <property type="project" value="UniProtKB-UniPathway"/>
</dbReference>